<feature type="non-terminal residue" evidence="1">
    <location>
        <position position="1"/>
    </location>
</feature>
<reference evidence="1 2" key="1">
    <citation type="submission" date="2008-07" db="EMBL/GenBank/DDBJ databases">
        <authorList>
            <person name="El-Sayed N."/>
            <person name="Caler E."/>
            <person name="Inman J."/>
            <person name="Amedeo P."/>
            <person name="Hass B."/>
            <person name="Wortman J."/>
        </authorList>
    </citation>
    <scope>NUCLEOTIDE SEQUENCE [LARGE SCALE GENOMIC DNA]</scope>
    <source>
        <strain evidence="2">ATCC 50983 / TXsc</strain>
    </source>
</reference>
<dbReference type="OrthoDB" id="440400at2759"/>
<proteinExistence type="predicted"/>
<name>C5LFH1_PERM5</name>
<evidence type="ECO:0000313" key="2">
    <source>
        <dbReference type="Proteomes" id="UP000007800"/>
    </source>
</evidence>
<dbReference type="Proteomes" id="UP000007800">
    <property type="component" value="Unassembled WGS sequence"/>
</dbReference>
<gene>
    <name evidence="1" type="ORF">Pmar_PMAR016307</name>
</gene>
<keyword evidence="2" id="KW-1185">Reference proteome</keyword>
<dbReference type="GeneID" id="9037492"/>
<dbReference type="Gene3D" id="3.40.50.150">
    <property type="entry name" value="Vaccinia Virus protein VP39"/>
    <property type="match status" value="1"/>
</dbReference>
<accession>C5LFH1</accession>
<dbReference type="EMBL" id="GG681464">
    <property type="protein sequence ID" value="EER04523.1"/>
    <property type="molecule type" value="Genomic_DNA"/>
</dbReference>
<sequence>RETHYALLETIKRLLLPGGECWLFASKRAGSLGDFVALARSSAEFEAVEVAVDCLPTSSAFKELRAMNCSPVM</sequence>
<evidence type="ECO:0000313" key="1">
    <source>
        <dbReference type="EMBL" id="EER04523.1"/>
    </source>
</evidence>
<feature type="non-terminal residue" evidence="1">
    <location>
        <position position="73"/>
    </location>
</feature>
<dbReference type="InParanoid" id="C5LFH1"/>
<dbReference type="RefSeq" id="XP_002772707.1">
    <property type="nucleotide sequence ID" value="XM_002772661.1"/>
</dbReference>
<dbReference type="InterPro" id="IPR029063">
    <property type="entry name" value="SAM-dependent_MTases_sf"/>
</dbReference>
<organism evidence="2">
    <name type="scientific">Perkinsus marinus (strain ATCC 50983 / TXsc)</name>
    <dbReference type="NCBI Taxonomy" id="423536"/>
    <lineage>
        <taxon>Eukaryota</taxon>
        <taxon>Sar</taxon>
        <taxon>Alveolata</taxon>
        <taxon>Perkinsozoa</taxon>
        <taxon>Perkinsea</taxon>
        <taxon>Perkinsida</taxon>
        <taxon>Perkinsidae</taxon>
        <taxon>Perkinsus</taxon>
    </lineage>
</organism>
<dbReference type="AlphaFoldDB" id="C5LFH1"/>
<protein>
    <submittedName>
        <fullName evidence="1">Uncharacterized protein</fullName>
    </submittedName>
</protein>